<comment type="caution">
    <text evidence="2">The sequence shown here is derived from an EMBL/GenBank/DDBJ whole genome shotgun (WGS) entry which is preliminary data.</text>
</comment>
<accession>A0A1Z8BB74</accession>
<dbReference type="RefSeq" id="WP_303685765.1">
    <property type="nucleotide sequence ID" value="NZ_CAJXYO010000018.1"/>
</dbReference>
<feature type="signal peptide" evidence="1">
    <location>
        <begin position="1"/>
        <end position="18"/>
    </location>
</feature>
<evidence type="ECO:0000313" key="3">
    <source>
        <dbReference type="Proteomes" id="UP000196102"/>
    </source>
</evidence>
<evidence type="ECO:0008006" key="4">
    <source>
        <dbReference type="Google" id="ProtNLM"/>
    </source>
</evidence>
<name>A0A1Z8BB74_9FLAO</name>
<sequence length="170" mass="18636">MKSPKLLSLLIASLFLFAFQCDSDEIPVYLLDTENLAGTYVVTEFSGTTTETDTDGVTIDVLTSRFTATDFQNATITFTSNGNVSSTGSYTLNVVETDNGVNNTYTENDDLDINGSYTLNGNTIILPDVDGATTTIRNFSENGLQLVLQELVTDTDYRYEAQATFTLERQ</sequence>
<dbReference type="AlphaFoldDB" id="A0A1Z8BB74"/>
<gene>
    <name evidence="2" type="ORF">A9Q93_02270</name>
</gene>
<evidence type="ECO:0000313" key="2">
    <source>
        <dbReference type="EMBL" id="OUS19778.1"/>
    </source>
</evidence>
<proteinExistence type="predicted"/>
<keyword evidence="1" id="KW-0732">Signal</keyword>
<dbReference type="Proteomes" id="UP000196102">
    <property type="component" value="Unassembled WGS sequence"/>
</dbReference>
<organism evidence="2 3">
    <name type="scientific">Nonlabens dokdonensis</name>
    <dbReference type="NCBI Taxonomy" id="328515"/>
    <lineage>
        <taxon>Bacteria</taxon>
        <taxon>Pseudomonadati</taxon>
        <taxon>Bacteroidota</taxon>
        <taxon>Flavobacteriia</taxon>
        <taxon>Flavobacteriales</taxon>
        <taxon>Flavobacteriaceae</taxon>
        <taxon>Nonlabens</taxon>
    </lineage>
</organism>
<evidence type="ECO:0000256" key="1">
    <source>
        <dbReference type="SAM" id="SignalP"/>
    </source>
</evidence>
<reference evidence="3" key="1">
    <citation type="journal article" date="2017" name="Proc. Natl. Acad. Sci. U.S.A.">
        <title>Simulation of Deepwater Horizon oil plume reveals substrate specialization within a complex community of hydrocarbon-degraders.</title>
        <authorList>
            <person name="Hu P."/>
            <person name="Dubinsky E.A."/>
            <person name="Probst A.J."/>
            <person name="Wang J."/>
            <person name="Sieber C.M.K."/>
            <person name="Tom L.M."/>
            <person name="Gardinali P."/>
            <person name="Banfield J.F."/>
            <person name="Atlas R.M."/>
            <person name="Andersen G.L."/>
        </authorList>
    </citation>
    <scope>NUCLEOTIDE SEQUENCE [LARGE SCALE GENOMIC DNA]</scope>
</reference>
<dbReference type="EMBL" id="MAAX01000036">
    <property type="protein sequence ID" value="OUS19778.1"/>
    <property type="molecule type" value="Genomic_DNA"/>
</dbReference>
<feature type="chain" id="PRO_5013255770" description="Lipocalin-like domain-containing protein" evidence="1">
    <location>
        <begin position="19"/>
        <end position="170"/>
    </location>
</feature>
<protein>
    <recommendedName>
        <fullName evidence="4">Lipocalin-like domain-containing protein</fullName>
    </recommendedName>
</protein>